<dbReference type="PRINTS" id="PR00164">
    <property type="entry name" value="ABC2TRNSPORT"/>
</dbReference>
<keyword evidence="8 9" id="KW-0472">Membrane</keyword>
<feature type="domain" description="ABC transmembrane type-2" evidence="10">
    <location>
        <begin position="36"/>
        <end position="259"/>
    </location>
</feature>
<feature type="transmembrane region" description="Helical" evidence="9">
    <location>
        <begin position="116"/>
        <end position="136"/>
    </location>
</feature>
<sequence length="268" mass="29368">MASQIGTTVELVKQHIRSTFSLMVREMSTRYGGKPGGYLWALIDPVAHIALLSVVFGTIARAPALGSSFMLFFATGYLPLLAYNSMTSFVAGAVRANRALLNYPVVAPADTVAARFIVQALTTAFICFLVLGLISVEDHRSVFAGLEYSIVFFSIFVAMLLGLGVGMANIALFARSPLYEQIYSIVTKPLFLISGVFFLADSIPQPFRGILLLNPIAHIIMWFRSGVYSEYRAVSLDVSYALQCAFVAFFLGVLLFTFSASHLREEKN</sequence>
<evidence type="ECO:0000313" key="11">
    <source>
        <dbReference type="EMBL" id="WFP92935.1"/>
    </source>
</evidence>
<evidence type="ECO:0000256" key="7">
    <source>
        <dbReference type="ARBA" id="ARBA00022989"/>
    </source>
</evidence>
<gene>
    <name evidence="11" type="ORF">P4B07_24585</name>
</gene>
<geneLocation type="plasmid" evidence="11 12">
    <name>unnamedA</name>
</geneLocation>
<keyword evidence="4 9" id="KW-1003">Cell membrane</keyword>
<keyword evidence="12" id="KW-1185">Reference proteome</keyword>
<name>A0ABY8HN66_ENSAD</name>
<dbReference type="Pfam" id="PF01061">
    <property type="entry name" value="ABC2_membrane"/>
    <property type="match status" value="1"/>
</dbReference>
<evidence type="ECO:0000256" key="2">
    <source>
        <dbReference type="ARBA" id="ARBA00007783"/>
    </source>
</evidence>
<feature type="transmembrane region" description="Helical" evidence="9">
    <location>
        <begin position="240"/>
        <end position="258"/>
    </location>
</feature>
<dbReference type="InterPro" id="IPR013525">
    <property type="entry name" value="ABC2_TM"/>
</dbReference>
<dbReference type="InterPro" id="IPR047817">
    <property type="entry name" value="ABC2_TM_bact-type"/>
</dbReference>
<comment type="similarity">
    <text evidence="2 9">Belongs to the ABC-2 integral membrane protein family.</text>
</comment>
<feature type="transmembrane region" description="Helical" evidence="9">
    <location>
        <begin position="182"/>
        <end position="200"/>
    </location>
</feature>
<proteinExistence type="inferred from homology"/>
<dbReference type="Proteomes" id="UP001214094">
    <property type="component" value="Plasmid unnamedA"/>
</dbReference>
<feature type="transmembrane region" description="Helical" evidence="9">
    <location>
        <begin position="148"/>
        <end position="170"/>
    </location>
</feature>
<keyword evidence="3 9" id="KW-0813">Transport</keyword>
<keyword evidence="7 9" id="KW-1133">Transmembrane helix</keyword>
<accession>A0ABY8HN66</accession>
<comment type="subcellular location">
    <subcellularLocation>
        <location evidence="1 9">Cell inner membrane</location>
        <topology evidence="1 9">Multi-pass membrane protein</topology>
    </subcellularLocation>
</comment>
<keyword evidence="11" id="KW-0614">Plasmid</keyword>
<evidence type="ECO:0000256" key="1">
    <source>
        <dbReference type="ARBA" id="ARBA00004429"/>
    </source>
</evidence>
<dbReference type="PROSITE" id="PS51012">
    <property type="entry name" value="ABC_TM2"/>
    <property type="match status" value="1"/>
</dbReference>
<evidence type="ECO:0000256" key="8">
    <source>
        <dbReference type="ARBA" id="ARBA00023136"/>
    </source>
</evidence>
<evidence type="ECO:0000256" key="5">
    <source>
        <dbReference type="ARBA" id="ARBA00022519"/>
    </source>
</evidence>
<evidence type="ECO:0000256" key="4">
    <source>
        <dbReference type="ARBA" id="ARBA00022475"/>
    </source>
</evidence>
<reference evidence="11 12" key="1">
    <citation type="submission" date="2023-03" db="EMBL/GenBank/DDBJ databases">
        <title>Comparative genome and transcriptome analysis combination mining strategies for increasing vitamin B12 production of Ensifer adhaerens strain.</title>
        <authorList>
            <person name="Yongheng L."/>
        </authorList>
    </citation>
    <scope>NUCLEOTIDE SEQUENCE [LARGE SCALE GENOMIC DNA]</scope>
    <source>
        <strain evidence="11 12">Casida A-T305</strain>
        <plasmid evidence="11 12">unnamedA</plasmid>
    </source>
</reference>
<evidence type="ECO:0000313" key="12">
    <source>
        <dbReference type="Proteomes" id="UP001214094"/>
    </source>
</evidence>
<protein>
    <recommendedName>
        <fullName evidence="9">Transport permease protein</fullName>
    </recommendedName>
</protein>
<keyword evidence="5" id="KW-0997">Cell inner membrane</keyword>
<dbReference type="RefSeq" id="WP_051659554.1">
    <property type="nucleotide sequence ID" value="NZ_CP121309.1"/>
</dbReference>
<evidence type="ECO:0000256" key="6">
    <source>
        <dbReference type="ARBA" id="ARBA00022692"/>
    </source>
</evidence>
<dbReference type="PANTHER" id="PTHR30413:SF8">
    <property type="entry name" value="TRANSPORT PERMEASE PROTEIN"/>
    <property type="match status" value="1"/>
</dbReference>
<evidence type="ECO:0000256" key="3">
    <source>
        <dbReference type="ARBA" id="ARBA00022448"/>
    </source>
</evidence>
<evidence type="ECO:0000259" key="10">
    <source>
        <dbReference type="PROSITE" id="PS51012"/>
    </source>
</evidence>
<dbReference type="EMBL" id="CP121309">
    <property type="protein sequence ID" value="WFP92935.1"/>
    <property type="molecule type" value="Genomic_DNA"/>
</dbReference>
<evidence type="ECO:0000256" key="9">
    <source>
        <dbReference type="RuleBase" id="RU361157"/>
    </source>
</evidence>
<feature type="transmembrane region" description="Helical" evidence="9">
    <location>
        <begin position="37"/>
        <end position="59"/>
    </location>
</feature>
<feature type="transmembrane region" description="Helical" evidence="9">
    <location>
        <begin position="71"/>
        <end position="96"/>
    </location>
</feature>
<dbReference type="InterPro" id="IPR000412">
    <property type="entry name" value="ABC_2_transport"/>
</dbReference>
<keyword evidence="6 9" id="KW-0812">Transmembrane</keyword>
<organism evidence="11 12">
    <name type="scientific">Ensifer adhaerens</name>
    <name type="common">Sinorhizobium morelense</name>
    <dbReference type="NCBI Taxonomy" id="106592"/>
    <lineage>
        <taxon>Bacteria</taxon>
        <taxon>Pseudomonadati</taxon>
        <taxon>Pseudomonadota</taxon>
        <taxon>Alphaproteobacteria</taxon>
        <taxon>Hyphomicrobiales</taxon>
        <taxon>Rhizobiaceae</taxon>
        <taxon>Sinorhizobium/Ensifer group</taxon>
        <taxon>Ensifer</taxon>
    </lineage>
</organism>
<dbReference type="PANTHER" id="PTHR30413">
    <property type="entry name" value="INNER MEMBRANE TRANSPORT PERMEASE"/>
    <property type="match status" value="1"/>
</dbReference>